<dbReference type="STRING" id="29343.CCDG5_0360"/>
<dbReference type="Proteomes" id="UP000032431">
    <property type="component" value="Chromosome I"/>
</dbReference>
<evidence type="ECO:0000256" key="1">
    <source>
        <dbReference type="SAM" id="MobiDB-lite"/>
    </source>
</evidence>
<dbReference type="EMBL" id="LM995447">
    <property type="protein sequence ID" value="CDZ23499.1"/>
    <property type="molecule type" value="Genomic_DNA"/>
</dbReference>
<name>A0A078KQU2_9FIRM</name>
<sequence>MKVSTVEIPKTAGKGSASSKKSPASGFVDILQDFEKKGGAAQLLAGMGLGMPISQQTMMQNQQNTQQNGTGTAQINNVLLIEELSQMSQNGIFITENPNNASGADGVFANMMQDTSAGMELLQQDGLQNSDLSAYGIQQPSDLSQVISDGLQKGDTAVPKSPISLTLSTKTGAESAVAQAAAAGTATSVTAADTASNAVSSEFSRTVSAMASGTASGTAAAKNDATVAVTQAGNTQSASPSVQAAGTPQGSFDSQLYAAASSDQAANIQDGLKTADAKAFGNGNDEIKTNSKVQDIQKALEVKATQSGQDKSRQAALSAKDLSETDSSRKGDDTLNHNTKINDTFGIALAQHNKIDSSDNVDQTLKADTAQQVADAVKQAYDNGRSELRLHLSPEDLGGINIRIISQGGVLTLRITADNQHTGQLLASGMHELTQSLQNLGITMNKAEVAYTGFGGFDSTASQQQNQNFGSQNYHLPKWVPAMQNSSDIIQPAVSEQTDLYVTKTSGLSILV</sequence>
<dbReference type="KEGG" id="ccel:CCDG5_0360"/>
<reference evidence="4" key="1">
    <citation type="submission" date="2014-07" db="EMBL/GenBank/DDBJ databases">
        <authorList>
            <person name="Wibberg D."/>
        </authorList>
    </citation>
    <scope>NUCLEOTIDE SEQUENCE [LARGE SCALE GENOMIC DNA]</scope>
    <source>
        <strain evidence="4">DG5</strain>
    </source>
</reference>
<gene>
    <name evidence="3" type="ORF">CCDG5_0360</name>
</gene>
<dbReference type="Pfam" id="PF02120">
    <property type="entry name" value="Flg_hook"/>
    <property type="match status" value="1"/>
</dbReference>
<dbReference type="InterPro" id="IPR021136">
    <property type="entry name" value="Flagellar_hook_control-like_C"/>
</dbReference>
<proteinExistence type="predicted"/>
<evidence type="ECO:0000313" key="4">
    <source>
        <dbReference type="Proteomes" id="UP000032431"/>
    </source>
</evidence>
<dbReference type="AlphaFoldDB" id="A0A078KQU2"/>
<feature type="compositionally biased region" description="Basic and acidic residues" evidence="1">
    <location>
        <begin position="321"/>
        <end position="335"/>
    </location>
</feature>
<feature type="region of interest" description="Disordered" evidence="1">
    <location>
        <begin position="1"/>
        <end position="24"/>
    </location>
</feature>
<feature type="region of interest" description="Disordered" evidence="1">
    <location>
        <begin position="303"/>
        <end position="338"/>
    </location>
</feature>
<dbReference type="Gene3D" id="3.30.750.140">
    <property type="match status" value="1"/>
</dbReference>
<organism evidence="3 4">
    <name type="scientific">[Clostridium] cellulosi</name>
    <dbReference type="NCBI Taxonomy" id="29343"/>
    <lineage>
        <taxon>Bacteria</taxon>
        <taxon>Bacillati</taxon>
        <taxon>Bacillota</taxon>
        <taxon>Clostridia</taxon>
        <taxon>Eubacteriales</taxon>
        <taxon>Oscillospiraceae</taxon>
        <taxon>Oscillospiraceae incertae sedis</taxon>
    </lineage>
</organism>
<dbReference type="HOGENOM" id="CLU_531799_0_0_9"/>
<evidence type="ECO:0000313" key="3">
    <source>
        <dbReference type="EMBL" id="CDZ23499.1"/>
    </source>
</evidence>
<dbReference type="PATRIC" id="fig|29343.3.peg.376"/>
<dbReference type="InterPro" id="IPR038610">
    <property type="entry name" value="FliK-like_C_sf"/>
</dbReference>
<evidence type="ECO:0000259" key="2">
    <source>
        <dbReference type="Pfam" id="PF02120"/>
    </source>
</evidence>
<feature type="compositionally biased region" description="Low complexity" evidence="1">
    <location>
        <begin position="12"/>
        <end position="24"/>
    </location>
</feature>
<dbReference type="CDD" id="cd17470">
    <property type="entry name" value="T3SS_Flik_C"/>
    <property type="match status" value="1"/>
</dbReference>
<keyword evidence="4" id="KW-1185">Reference proteome</keyword>
<dbReference type="OrthoDB" id="1934566at2"/>
<accession>A0A078KQU2</accession>
<protein>
    <recommendedName>
        <fullName evidence="2">Flagellar hook-length control protein-like C-terminal domain-containing protein</fullName>
    </recommendedName>
</protein>
<feature type="domain" description="Flagellar hook-length control protein-like C-terminal" evidence="2">
    <location>
        <begin position="376"/>
        <end position="450"/>
    </location>
</feature>